<keyword evidence="2" id="KW-1133">Transmembrane helix</keyword>
<keyword evidence="2" id="KW-0472">Membrane</keyword>
<evidence type="ECO:0000256" key="2">
    <source>
        <dbReference type="SAM" id="Phobius"/>
    </source>
</evidence>
<organism evidence="3 4">
    <name type="scientific">Arthrobotrys musiformis</name>
    <dbReference type="NCBI Taxonomy" id="47236"/>
    <lineage>
        <taxon>Eukaryota</taxon>
        <taxon>Fungi</taxon>
        <taxon>Dikarya</taxon>
        <taxon>Ascomycota</taxon>
        <taxon>Pezizomycotina</taxon>
        <taxon>Orbiliomycetes</taxon>
        <taxon>Orbiliales</taxon>
        <taxon>Orbiliaceae</taxon>
        <taxon>Arthrobotrys</taxon>
    </lineage>
</organism>
<dbReference type="Proteomes" id="UP001370758">
    <property type="component" value="Unassembled WGS sequence"/>
</dbReference>
<sequence length="440" mass="49815">MAVNRCQLDGCSDVPPLLGGVAIGEYVLMERVLLHHIITFITAAISIFLCLPSYITTIKQWFSPPPHIPGGSNTTYHCYIASLFSSSSSVVSSTSVSASSRDNGCLDPSTTPGRGSGTPHLVSPATASDILYQSSSSPHTRGIWGAFLVDWLKGIIAAISIIGLLDPLPWLHSVWQYLTRALGSKDYSKMESYTGNKYDSYFRQLQQYHQITPTPTICSCGAVTKDPCHAGPSGSKKSRAEFEKREKDRYRTPEVWEYFDDNDPWLPAKGSECEHRMMMVTFAEHVLSRADFLPYFGGSPRDRKKMIKTIKYPYRGVLLKLVSDTDLWSPYRNCYDSISVAPCYSASDMARALFHHKHHFDQIEWYIICVEWFEGWTGYSISDALLLDVGNKEFEDRWVADMARMELEGDVEGLKRVQPKLRRQFRAFAYWEEGYKYAAF</sequence>
<keyword evidence="2" id="KW-0812">Transmembrane</keyword>
<keyword evidence="4" id="KW-1185">Reference proteome</keyword>
<dbReference type="AlphaFoldDB" id="A0AAV9WQ83"/>
<feature type="region of interest" description="Disordered" evidence="1">
    <location>
        <begin position="95"/>
        <end position="120"/>
    </location>
</feature>
<feature type="transmembrane region" description="Helical" evidence="2">
    <location>
        <begin position="33"/>
        <end position="55"/>
    </location>
</feature>
<evidence type="ECO:0000256" key="1">
    <source>
        <dbReference type="SAM" id="MobiDB-lite"/>
    </source>
</evidence>
<protein>
    <submittedName>
        <fullName evidence="3">Uncharacterized protein</fullName>
    </submittedName>
</protein>
<name>A0AAV9WQ83_9PEZI</name>
<dbReference type="EMBL" id="JAVHJL010000001">
    <property type="protein sequence ID" value="KAK6511813.1"/>
    <property type="molecule type" value="Genomic_DNA"/>
</dbReference>
<reference evidence="3 4" key="1">
    <citation type="submission" date="2023-08" db="EMBL/GenBank/DDBJ databases">
        <authorList>
            <person name="Palmer J.M."/>
        </authorList>
    </citation>
    <scope>NUCLEOTIDE SEQUENCE [LARGE SCALE GENOMIC DNA]</scope>
    <source>
        <strain evidence="3 4">TWF481</strain>
    </source>
</reference>
<evidence type="ECO:0000313" key="3">
    <source>
        <dbReference type="EMBL" id="KAK6511813.1"/>
    </source>
</evidence>
<accession>A0AAV9WQ83</accession>
<gene>
    <name evidence="3" type="ORF">TWF481_000719</name>
</gene>
<evidence type="ECO:0000313" key="4">
    <source>
        <dbReference type="Proteomes" id="UP001370758"/>
    </source>
</evidence>
<comment type="caution">
    <text evidence="3">The sequence shown here is derived from an EMBL/GenBank/DDBJ whole genome shotgun (WGS) entry which is preliminary data.</text>
</comment>
<proteinExistence type="predicted"/>